<feature type="compositionally biased region" description="Basic and acidic residues" evidence="8">
    <location>
        <begin position="228"/>
        <end position="252"/>
    </location>
</feature>
<protein>
    <recommendedName>
        <fullName evidence="7">Clathrin light chain</fullName>
    </recommendedName>
</protein>
<comment type="caution">
    <text evidence="9">The sequence shown here is derived from an EMBL/GenBank/DDBJ whole genome shotgun (WGS) entry which is preliminary data.</text>
</comment>
<dbReference type="GO" id="GO:0006886">
    <property type="term" value="P:intracellular protein transport"/>
    <property type="evidence" value="ECO:0007669"/>
    <property type="project" value="InterPro"/>
</dbReference>
<dbReference type="GO" id="GO:0030132">
    <property type="term" value="C:clathrin coat of coated pit"/>
    <property type="evidence" value="ECO:0007669"/>
    <property type="project" value="InterPro"/>
</dbReference>
<organism evidence="9 10">
    <name type="scientific">Ceratodon purpureus</name>
    <name type="common">Fire moss</name>
    <name type="synonym">Dicranum purpureum</name>
    <dbReference type="NCBI Taxonomy" id="3225"/>
    <lineage>
        <taxon>Eukaryota</taxon>
        <taxon>Viridiplantae</taxon>
        <taxon>Streptophyta</taxon>
        <taxon>Embryophyta</taxon>
        <taxon>Bryophyta</taxon>
        <taxon>Bryophytina</taxon>
        <taxon>Bryopsida</taxon>
        <taxon>Dicranidae</taxon>
        <taxon>Pseudoditrichales</taxon>
        <taxon>Ditrichaceae</taxon>
        <taxon>Ceratodon</taxon>
    </lineage>
</organism>
<comment type="function">
    <text evidence="1 7">Clathrin is the major protein of the polyhedral coat of coated pits and vesicles.</text>
</comment>
<dbReference type="AlphaFoldDB" id="A0A8T0J7S6"/>
<dbReference type="GO" id="GO:0032050">
    <property type="term" value="F:clathrin heavy chain binding"/>
    <property type="evidence" value="ECO:0007669"/>
    <property type="project" value="TreeGrafter"/>
</dbReference>
<keyword evidence="6 7" id="KW-0968">Cytoplasmic vesicle</keyword>
<dbReference type="GO" id="GO:0072583">
    <property type="term" value="P:clathrin-dependent endocytosis"/>
    <property type="evidence" value="ECO:0007669"/>
    <property type="project" value="TreeGrafter"/>
</dbReference>
<dbReference type="GO" id="GO:0005198">
    <property type="term" value="F:structural molecule activity"/>
    <property type="evidence" value="ECO:0007669"/>
    <property type="project" value="InterPro"/>
</dbReference>
<comment type="subcellular location">
    <subcellularLocation>
        <location evidence="2 7">Cytoplasmic vesicle membrane</location>
        <topology evidence="2 7">Peripheral membrane protein</topology>
        <orientation evidence="2 7">Cytoplasmic side</orientation>
    </subcellularLocation>
    <subcellularLocation>
        <location evidence="7">Membrane</location>
        <location evidence="7">Coated pit</location>
        <topology evidence="7">Peripheral membrane protein</topology>
        <orientation evidence="7">Cytoplasmic side</orientation>
    </subcellularLocation>
    <text evidence="7">Cytoplasmic face of coated pits and vesicles.</text>
</comment>
<keyword evidence="10" id="KW-1185">Reference proteome</keyword>
<dbReference type="Proteomes" id="UP000822688">
    <property type="component" value="Chromosome 1"/>
</dbReference>
<dbReference type="InterPro" id="IPR000996">
    <property type="entry name" value="Clathrin_L-chain"/>
</dbReference>
<gene>
    <name evidence="9" type="ORF">KC19_1G163500</name>
</gene>
<reference evidence="9" key="1">
    <citation type="submission" date="2020-06" db="EMBL/GenBank/DDBJ databases">
        <title>WGS assembly of Ceratodon purpureus strain R40.</title>
        <authorList>
            <person name="Carey S.B."/>
            <person name="Jenkins J."/>
            <person name="Shu S."/>
            <person name="Lovell J.T."/>
            <person name="Sreedasyam A."/>
            <person name="Maumus F."/>
            <person name="Tiley G.P."/>
            <person name="Fernandez-Pozo N."/>
            <person name="Barry K."/>
            <person name="Chen C."/>
            <person name="Wang M."/>
            <person name="Lipzen A."/>
            <person name="Daum C."/>
            <person name="Saski C.A."/>
            <person name="Payton A.C."/>
            <person name="Mcbreen J.C."/>
            <person name="Conrad R.E."/>
            <person name="Kollar L.M."/>
            <person name="Olsson S."/>
            <person name="Huttunen S."/>
            <person name="Landis J.B."/>
            <person name="Wickett N.J."/>
            <person name="Johnson M.G."/>
            <person name="Rensing S.A."/>
            <person name="Grimwood J."/>
            <person name="Schmutz J."/>
            <person name="Mcdaniel S.F."/>
        </authorList>
    </citation>
    <scope>NUCLEOTIDE SEQUENCE</scope>
    <source>
        <strain evidence="9">R40</strain>
    </source>
</reference>
<proteinExistence type="inferred from homology"/>
<evidence type="ECO:0000256" key="3">
    <source>
        <dbReference type="ARBA" id="ARBA00005263"/>
    </source>
</evidence>
<evidence type="ECO:0000256" key="5">
    <source>
        <dbReference type="ARBA" id="ARBA00023176"/>
    </source>
</evidence>
<keyword evidence="4 7" id="KW-0472">Membrane</keyword>
<name>A0A8T0J7S6_CERPU</name>
<dbReference type="Pfam" id="PF01086">
    <property type="entry name" value="Clathrin_lg_ch"/>
    <property type="match status" value="1"/>
</dbReference>
<dbReference type="EMBL" id="CM026421">
    <property type="protein sequence ID" value="KAG0591282.1"/>
    <property type="molecule type" value="Genomic_DNA"/>
</dbReference>
<dbReference type="GO" id="GO:0030130">
    <property type="term" value="C:clathrin coat of trans-Golgi network vesicle"/>
    <property type="evidence" value="ECO:0007669"/>
    <property type="project" value="InterPro"/>
</dbReference>
<evidence type="ECO:0000313" key="9">
    <source>
        <dbReference type="EMBL" id="KAG0591282.1"/>
    </source>
</evidence>
<feature type="region of interest" description="Disordered" evidence="8">
    <location>
        <begin position="205"/>
        <end position="252"/>
    </location>
</feature>
<evidence type="ECO:0000256" key="8">
    <source>
        <dbReference type="SAM" id="MobiDB-lite"/>
    </source>
</evidence>
<evidence type="ECO:0000256" key="2">
    <source>
        <dbReference type="ARBA" id="ARBA00004180"/>
    </source>
</evidence>
<evidence type="ECO:0000313" key="10">
    <source>
        <dbReference type="Proteomes" id="UP000822688"/>
    </source>
</evidence>
<dbReference type="PANTHER" id="PTHR10639:SF7">
    <property type="entry name" value="CLATHRIN LIGHT CHAIN"/>
    <property type="match status" value="1"/>
</dbReference>
<keyword evidence="5 7" id="KW-0168">Coated pit</keyword>
<evidence type="ECO:0000256" key="6">
    <source>
        <dbReference type="ARBA" id="ARBA00023329"/>
    </source>
</evidence>
<evidence type="ECO:0000256" key="7">
    <source>
        <dbReference type="RuleBase" id="RU363137"/>
    </source>
</evidence>
<dbReference type="PANTHER" id="PTHR10639">
    <property type="entry name" value="CLATHRIN LIGHT CHAIN"/>
    <property type="match status" value="1"/>
</dbReference>
<accession>A0A8T0J7S6</accession>
<evidence type="ECO:0000256" key="1">
    <source>
        <dbReference type="ARBA" id="ARBA00003913"/>
    </source>
</evidence>
<comment type="similarity">
    <text evidence="3 7">Belongs to the clathrin light chain family.</text>
</comment>
<evidence type="ECO:0000256" key="4">
    <source>
        <dbReference type="ARBA" id="ARBA00023136"/>
    </source>
</evidence>
<sequence length="267" mass="30506">MHGLVFKRLEVPNMEEKEVELYDKECEGGSGDLFTKDDDCQSCNWEASTVQTGMSVADRGVLPHSSTCSYGIQALINNVHRGYVNEGENDADRTSTKFREEESSQLQESEILRQWRRKKEAELEERERESQAKQDHILEQAAIERENFYKERKAQIEAKKRLNSELIYDAREKEMKYHADVEAKQKLVEGNLWEAVASLIGLNGEVDGKTANSSGKSPKSIVELSTPRTHESKRPRDTSPKPTKKTADLSRMREILLKLQHQALVRG</sequence>